<evidence type="ECO:0000256" key="19">
    <source>
        <dbReference type="PIRSR" id="PIRSR017689-50"/>
    </source>
</evidence>
<organism evidence="21 22">
    <name type="scientific">Vitrella brassicaformis (strain CCMP3155)</name>
    <dbReference type="NCBI Taxonomy" id="1169540"/>
    <lineage>
        <taxon>Eukaryota</taxon>
        <taxon>Sar</taxon>
        <taxon>Alveolata</taxon>
        <taxon>Colpodellida</taxon>
        <taxon>Vitrellaceae</taxon>
        <taxon>Vitrella</taxon>
    </lineage>
</organism>
<dbReference type="SUPFAM" id="SSF53383">
    <property type="entry name" value="PLP-dependent transferases"/>
    <property type="match status" value="1"/>
</dbReference>
<comment type="function">
    <text evidence="2 17">Converts O-phosphoseryl-tRNA(Sec) to selenocysteinyl-tRNA(Sec) required for selenoprotein biosynthesis.</text>
</comment>
<evidence type="ECO:0000256" key="17">
    <source>
        <dbReference type="PIRNR" id="PIRNR017689"/>
    </source>
</evidence>
<evidence type="ECO:0000256" key="7">
    <source>
        <dbReference type="ARBA" id="ARBA00022555"/>
    </source>
</evidence>
<reference evidence="21 22" key="1">
    <citation type="submission" date="2014-11" db="EMBL/GenBank/DDBJ databases">
        <authorList>
            <person name="Zhu J."/>
            <person name="Qi W."/>
            <person name="Song R."/>
        </authorList>
    </citation>
    <scope>NUCLEOTIDE SEQUENCE [LARGE SCALE GENOMIC DNA]</scope>
</reference>
<dbReference type="InterPro" id="IPR015421">
    <property type="entry name" value="PyrdxlP-dep_Trfase_major"/>
</dbReference>
<keyword evidence="12 17" id="KW-0711">Selenium</keyword>
<evidence type="ECO:0000256" key="15">
    <source>
        <dbReference type="ARBA" id="ARBA00032693"/>
    </source>
</evidence>
<evidence type="ECO:0000256" key="4">
    <source>
        <dbReference type="ARBA" id="ARBA00007037"/>
    </source>
</evidence>
<dbReference type="GO" id="GO:0005737">
    <property type="term" value="C:cytoplasm"/>
    <property type="evidence" value="ECO:0007669"/>
    <property type="project" value="UniProtKB-SubCell"/>
</dbReference>
<evidence type="ECO:0000256" key="20">
    <source>
        <dbReference type="SAM" id="MobiDB-lite"/>
    </source>
</evidence>
<dbReference type="PANTHER" id="PTHR12944">
    <property type="entry name" value="SOLUBLE LIVER ANTIGEN/LIVER PANCREAS ANTIGEN"/>
    <property type="match status" value="1"/>
</dbReference>
<dbReference type="GO" id="GO:0001514">
    <property type="term" value="P:selenocysteine incorporation"/>
    <property type="evidence" value="ECO:0007669"/>
    <property type="project" value="TreeGrafter"/>
</dbReference>
<comment type="pathway">
    <text evidence="3 17">Aminoacyl-tRNA biosynthesis; selenocysteinyl-tRNA(Sec) biosynthesis; selenocysteinyl-tRNA(Sec) from L-seryl-tRNA(Sec) (archaeal/eukaryal route): step 2/2.</text>
</comment>
<evidence type="ECO:0000256" key="16">
    <source>
        <dbReference type="ARBA" id="ARBA00048808"/>
    </source>
</evidence>
<feature type="binding site" evidence="18">
    <location>
        <position position="97"/>
    </location>
    <ligand>
        <name>substrate</name>
    </ligand>
</feature>
<dbReference type="GO" id="GO:0001717">
    <property type="term" value="P:conversion of seryl-tRNAsec to selenocys-tRNAsec"/>
    <property type="evidence" value="ECO:0007669"/>
    <property type="project" value="UniProtKB-UniRule"/>
</dbReference>
<evidence type="ECO:0000256" key="12">
    <source>
        <dbReference type="ARBA" id="ARBA00023266"/>
    </source>
</evidence>
<gene>
    <name evidence="21" type="ORF">Vbra_6125</name>
</gene>
<dbReference type="PhylomeDB" id="A0A0G4G1W0"/>
<sequence length="524" mass="56555">MNEKHFELIEGLVGKRYADQALQARRSRAKLLSVLLTHRKLPSEGWDDLTVQALIHEIAAMDSNNFLGNVGVGEREGRVYSSLVKQRHFYLTHGIGRSGNIMDLQPKAAGSSLINQLTTQLALDAIQQAGIKAARSCVVMPLATGMALTMCYLTLRHSGPPTARYVVWSRIDQKACFKAIITAGFEPLVVPLMRDGDALCTDVPAIEAAIARVGADSVLCVSTTTSTFAPRVPDSVDQVAQLCSRVGVPHIVNNAYGLQCSKCCHLVETAIRTGRVDAFVQSTDKNFMVPVGGSIVASGDTKFIDSLSQLYAGRASMSPTLDLFMTLLSMGADGWRRLRDSRKELAVWFKQEMDTLAHKHGCRMLDCPANKISFVMDITALKHGTTRGGSTNGPTAAEDGGVDSNGRSLTSLGSMLFTHRCSGPRVVLAEAHPPTRVKAKLIDGSHDDNNTSASASAAENSGGGESDDGRRHVKVLSGHRFANYGAHSDDYPFAYLTVACAIGATKDELQVFLKRLDETLTDFK</sequence>
<keyword evidence="17" id="KW-0963">Cytoplasm</keyword>
<dbReference type="STRING" id="1169540.A0A0G4G1W0"/>
<dbReference type="AlphaFoldDB" id="A0A0G4G1W0"/>
<dbReference type="OMA" id="MSHANDY"/>
<dbReference type="GO" id="GO:0098621">
    <property type="term" value="F:O-phosphoseryl-tRNA(Sec) selenium transferase activity"/>
    <property type="evidence" value="ECO:0007669"/>
    <property type="project" value="UniProtKB-EC"/>
</dbReference>
<evidence type="ECO:0000256" key="5">
    <source>
        <dbReference type="ARBA" id="ARBA00012464"/>
    </source>
</evidence>
<evidence type="ECO:0000256" key="14">
    <source>
        <dbReference type="ARBA" id="ARBA00032048"/>
    </source>
</evidence>
<evidence type="ECO:0000256" key="6">
    <source>
        <dbReference type="ARBA" id="ARBA00021963"/>
    </source>
</evidence>
<dbReference type="UniPathway" id="UPA00906">
    <property type="reaction ID" value="UER00898"/>
</dbReference>
<feature type="region of interest" description="Disordered" evidence="20">
    <location>
        <begin position="384"/>
        <end position="404"/>
    </location>
</feature>
<feature type="modified residue" description="N6-(pyridoxal phosphate)lysine" evidence="19">
    <location>
        <position position="285"/>
    </location>
</feature>
<dbReference type="InterPro" id="IPR015424">
    <property type="entry name" value="PyrdxlP-dep_Trfase"/>
</dbReference>
<feature type="site" description="May act as a substrate filter by repelling compounds with a negatively charged alpha-carboxylate" evidence="19">
    <location>
        <position position="74"/>
    </location>
</feature>
<evidence type="ECO:0000256" key="13">
    <source>
        <dbReference type="ARBA" id="ARBA00030669"/>
    </source>
</evidence>
<evidence type="ECO:0000256" key="8">
    <source>
        <dbReference type="ARBA" id="ARBA00022679"/>
    </source>
</evidence>
<dbReference type="InterPro" id="IPR008829">
    <property type="entry name" value="SepSecS/SepCysS"/>
</dbReference>
<dbReference type="PANTHER" id="PTHR12944:SF2">
    <property type="entry name" value="O-PHOSPHOSERYL-TRNA(SEC) SELENIUM TRANSFERASE"/>
    <property type="match status" value="1"/>
</dbReference>
<dbReference type="VEuPathDB" id="CryptoDB:Vbra_6125"/>
<evidence type="ECO:0000256" key="9">
    <source>
        <dbReference type="ARBA" id="ARBA00022884"/>
    </source>
</evidence>
<comment type="similarity">
    <text evidence="4 17">Belongs to the SepSecS family.</text>
</comment>
<evidence type="ECO:0000313" key="22">
    <source>
        <dbReference type="Proteomes" id="UP000041254"/>
    </source>
</evidence>
<evidence type="ECO:0000256" key="3">
    <source>
        <dbReference type="ARBA" id="ARBA00004822"/>
    </source>
</evidence>
<feature type="compositionally biased region" description="Low complexity" evidence="20">
    <location>
        <begin position="450"/>
        <end position="460"/>
    </location>
</feature>
<keyword evidence="22" id="KW-1185">Reference proteome</keyword>
<accession>A0A0G4G1W0</accession>
<feature type="binding site" evidence="18">
    <location>
        <position position="314"/>
    </location>
    <ligand>
        <name>substrate</name>
    </ligand>
</feature>
<dbReference type="NCBIfam" id="TIGR03531">
    <property type="entry name" value="selenium_SpcS"/>
    <property type="match status" value="1"/>
</dbReference>
<dbReference type="FunCoup" id="A0A0G4G1W0">
    <property type="interactions" value="102"/>
</dbReference>
<dbReference type="EMBL" id="CDMY01000544">
    <property type="protein sequence ID" value="CEM21871.1"/>
    <property type="molecule type" value="Genomic_DNA"/>
</dbReference>
<dbReference type="EC" id="2.9.1.2" evidence="5 17"/>
<dbReference type="Pfam" id="PF05889">
    <property type="entry name" value="SepSecS"/>
    <property type="match status" value="1"/>
</dbReference>
<proteinExistence type="inferred from homology"/>
<dbReference type="InParanoid" id="A0A0G4G1W0"/>
<keyword evidence="8 17" id="KW-0808">Transferase</keyword>
<dbReference type="PIRSF" id="PIRSF017689">
    <property type="entry name" value="SepSecS"/>
    <property type="match status" value="1"/>
</dbReference>
<feature type="binding site" evidence="18">
    <location>
        <position position="98"/>
    </location>
    <ligand>
        <name>substrate</name>
    </ligand>
</feature>
<feature type="binding site" evidence="18">
    <location>
        <position position="105"/>
    </location>
    <ligand>
        <name>substrate</name>
    </ligand>
</feature>
<evidence type="ECO:0000256" key="2">
    <source>
        <dbReference type="ARBA" id="ARBA00002552"/>
    </source>
</evidence>
<dbReference type="Proteomes" id="UP000041254">
    <property type="component" value="Unassembled WGS sequence"/>
</dbReference>
<feature type="binding site" evidence="18">
    <location>
        <position position="75"/>
    </location>
    <ligand>
        <name>pyridoxal 5'-phosphate</name>
        <dbReference type="ChEBI" id="CHEBI:597326"/>
    </ligand>
</feature>
<comment type="cofactor">
    <cofactor evidence="1 17 19">
        <name>pyridoxal 5'-phosphate</name>
        <dbReference type="ChEBI" id="CHEBI:597326"/>
    </cofactor>
</comment>
<evidence type="ECO:0000313" key="21">
    <source>
        <dbReference type="EMBL" id="CEM21871.1"/>
    </source>
</evidence>
<feature type="region of interest" description="Disordered" evidence="20">
    <location>
        <begin position="441"/>
        <end position="471"/>
    </location>
</feature>
<dbReference type="Gene3D" id="3.40.640.10">
    <property type="entry name" value="Type I PLP-dependent aspartate aminotransferase-like (Major domain)"/>
    <property type="match status" value="1"/>
</dbReference>
<keyword evidence="7 17" id="KW-0820">tRNA-binding</keyword>
<evidence type="ECO:0000256" key="1">
    <source>
        <dbReference type="ARBA" id="ARBA00001933"/>
    </source>
</evidence>
<evidence type="ECO:0000256" key="18">
    <source>
        <dbReference type="PIRSR" id="PIRSR017689-1"/>
    </source>
</evidence>
<keyword evidence="10 17" id="KW-0663">Pyridoxal phosphate</keyword>
<evidence type="ECO:0000256" key="11">
    <source>
        <dbReference type="ARBA" id="ARBA00022917"/>
    </source>
</evidence>
<dbReference type="InterPro" id="IPR019872">
    <property type="entry name" value="Sec-tRNA_Se_transferase"/>
</dbReference>
<evidence type="ECO:0000256" key="10">
    <source>
        <dbReference type="ARBA" id="ARBA00022898"/>
    </source>
</evidence>
<dbReference type="OrthoDB" id="10263545at2759"/>
<name>A0A0G4G1W0_VITBC</name>
<dbReference type="GO" id="GO:0000049">
    <property type="term" value="F:tRNA binding"/>
    <property type="evidence" value="ECO:0007669"/>
    <property type="project" value="UniProtKB-UniRule"/>
</dbReference>
<protein>
    <recommendedName>
        <fullName evidence="6 17">O-phosphoseryl-tRNA(Sec) selenium transferase</fullName>
        <ecNumber evidence="5 17">2.9.1.2</ecNumber>
    </recommendedName>
    <alternativeName>
        <fullName evidence="13 17">Selenocysteine synthase</fullName>
    </alternativeName>
    <alternativeName>
        <fullName evidence="14 17">Selenocysteinyl-tRNA(Sec) synthase</fullName>
    </alternativeName>
    <alternativeName>
        <fullName evidence="15 17">Sep-tRNA:Sec-tRNA synthase</fullName>
    </alternativeName>
</protein>
<comment type="catalytic activity">
    <reaction evidence="16 17">
        <text>O-phospho-L-seryl-tRNA(Sec) + selenophosphate + H2O = L-selenocysteinyl-tRNA(Sec) + 2 phosphate</text>
        <dbReference type="Rhea" id="RHEA:25041"/>
        <dbReference type="Rhea" id="RHEA-COMP:9743"/>
        <dbReference type="Rhea" id="RHEA-COMP:9947"/>
        <dbReference type="ChEBI" id="CHEBI:15377"/>
        <dbReference type="ChEBI" id="CHEBI:16144"/>
        <dbReference type="ChEBI" id="CHEBI:43474"/>
        <dbReference type="ChEBI" id="CHEBI:78551"/>
        <dbReference type="ChEBI" id="CHEBI:78573"/>
        <dbReference type="EC" id="2.9.1.2"/>
    </reaction>
</comment>
<keyword evidence="9 17" id="KW-0694">RNA-binding</keyword>
<keyword evidence="11 17" id="KW-0648">Protein biosynthesis</keyword>
<feature type="binding site" evidence="18">
    <location>
        <position position="272"/>
    </location>
    <ligand>
        <name>tRNA</name>
        <dbReference type="ChEBI" id="CHEBI:17843"/>
    </ligand>
</feature>
<comment type="subcellular location">
    <subcellularLocation>
        <location evidence="17">Cytoplasm</location>
    </subcellularLocation>
</comment>